<dbReference type="Proteomes" id="UP001257895">
    <property type="component" value="Unassembled WGS sequence"/>
</dbReference>
<dbReference type="RefSeq" id="WP_285801635.1">
    <property type="nucleotide sequence ID" value="NZ_BAAAGV010000333.1"/>
</dbReference>
<accession>A0ABU3J8L6</accession>
<organism evidence="1 2">
    <name type="scientific">Streptomyces thermocarboxydus</name>
    <dbReference type="NCBI Taxonomy" id="59299"/>
    <lineage>
        <taxon>Bacteria</taxon>
        <taxon>Bacillati</taxon>
        <taxon>Actinomycetota</taxon>
        <taxon>Actinomycetes</taxon>
        <taxon>Kitasatosporales</taxon>
        <taxon>Streptomycetaceae</taxon>
        <taxon>Streptomyces</taxon>
    </lineage>
</organism>
<keyword evidence="2" id="KW-1185">Reference proteome</keyword>
<evidence type="ECO:0000313" key="1">
    <source>
        <dbReference type="EMBL" id="MDT6970897.1"/>
    </source>
</evidence>
<comment type="caution">
    <text evidence="1">The sequence shown here is derived from an EMBL/GenBank/DDBJ whole genome shotgun (WGS) entry which is preliminary data.</text>
</comment>
<proteinExistence type="predicted"/>
<evidence type="ECO:0000313" key="2">
    <source>
        <dbReference type="Proteomes" id="UP001257895"/>
    </source>
</evidence>
<dbReference type="EMBL" id="JASKMB010000010">
    <property type="protein sequence ID" value="MDT6970897.1"/>
    <property type="molecule type" value="Genomic_DNA"/>
</dbReference>
<protein>
    <submittedName>
        <fullName evidence="1">Uncharacterized protein</fullName>
    </submittedName>
</protein>
<name>A0ABU3J8L6_9ACTN</name>
<sequence length="44" mass="4977">MRVLTVAGEPEQRQDVTARPAREVTVRFTVRRAATGSHPWESAR</sequence>
<gene>
    <name evidence="1" type="ORF">QNO05_13715</name>
</gene>
<reference evidence="1 2" key="1">
    <citation type="submission" date="2023-05" db="EMBL/GenBank/DDBJ databases">
        <title>Streptomyces fuscus sp. nov., a brown-black pigment producing actinomyces isolated from dry sand of Sea duck farm.</title>
        <authorList>
            <person name="Xie J."/>
            <person name="Shen N."/>
        </authorList>
    </citation>
    <scope>NUCLEOTIDE SEQUENCE [LARGE SCALE GENOMIC DNA]</scope>
    <source>
        <strain evidence="1 2">CGMCC 4.1883</strain>
    </source>
</reference>